<organism evidence="1 2">
    <name type="scientific">Myxococcus stipitatus (strain DSM 14675 / JCM 12634 / Mx s8)</name>
    <dbReference type="NCBI Taxonomy" id="1278073"/>
    <lineage>
        <taxon>Bacteria</taxon>
        <taxon>Pseudomonadati</taxon>
        <taxon>Myxococcota</taxon>
        <taxon>Myxococcia</taxon>
        <taxon>Myxococcales</taxon>
        <taxon>Cystobacterineae</taxon>
        <taxon>Myxococcaceae</taxon>
        <taxon>Myxococcus</taxon>
    </lineage>
</organism>
<name>L7U6L6_MYXSD</name>
<reference evidence="1 2" key="1">
    <citation type="journal article" date="2013" name="Genome Announc.">
        <title>Complete genome sequence of Myxococcus stipitatus strain DSM 14675, a fruiting myxobacterium.</title>
        <authorList>
            <person name="Huntley S."/>
            <person name="Kneip S."/>
            <person name="Treuner-Lange A."/>
            <person name="Sogaard-Andersen L."/>
        </authorList>
    </citation>
    <scope>NUCLEOTIDE SEQUENCE [LARGE SCALE GENOMIC DNA]</scope>
    <source>
        <strain evidence="2">DSM 14675 / JCM 12634 / Mx s8</strain>
    </source>
</reference>
<dbReference type="Proteomes" id="UP000011131">
    <property type="component" value="Chromosome"/>
</dbReference>
<dbReference type="STRING" id="1278073.MYSTI_01906"/>
<gene>
    <name evidence="1" type="ordered locus">MYSTI_01906</name>
</gene>
<dbReference type="EMBL" id="CP004025">
    <property type="protein sequence ID" value="AGC43237.1"/>
    <property type="molecule type" value="Genomic_DNA"/>
</dbReference>
<keyword evidence="2" id="KW-1185">Reference proteome</keyword>
<evidence type="ECO:0000313" key="2">
    <source>
        <dbReference type="Proteomes" id="UP000011131"/>
    </source>
</evidence>
<dbReference type="AlphaFoldDB" id="L7U6L6"/>
<evidence type="ECO:0000313" key="1">
    <source>
        <dbReference type="EMBL" id="AGC43237.1"/>
    </source>
</evidence>
<dbReference type="HOGENOM" id="CLU_530830_0_0_7"/>
<dbReference type="PATRIC" id="fig|1278073.3.peg.1957"/>
<dbReference type="KEGG" id="msd:MYSTI_01906"/>
<accession>L7U6L6</accession>
<proteinExistence type="predicted"/>
<dbReference type="eggNOG" id="ENOG503010G">
    <property type="taxonomic scope" value="Bacteria"/>
</dbReference>
<sequence length="513" mass="55661">MSPNPTRVCTRCCAPKPLTAYDKSPRCKGGRRPVCRACREGVAPVALEAPQRFDRKLTARRLLITSAQNATPVHAGLWAALRVAAKHLRAELVVVPLRYRNPTSQWTQSQDTDEWWAPEVVPYLCNTRQRLGPHLVLAADVKTQPTARDPLAGFESLTGGESCLIGHTKMALRSVPVPSGRTPKILSTTGACTVPNFTDTKAGAIGAFHHYLGAVVVELDGSRFHLRQLNADRETGEFIDLATLYTSAGVRKAPPALGLVMGDTHARFACPAVDRATFGPAGIVDVLNPRTLVWHDILDGYSVNPHHHGDPFIAAAKSRAGLGDVRAEVEHAVRFVADRTRGRQSVLVDSNHGDFLARWVRSTDWRHDTRNAAFYLETARVLLESATMTGGGAEYADAWAYWVAQLRGDANIRCLGRNESLVLGESEVGMHGHRGPNGARGSLRNLSRLGSRVISGHSHTPGVCDGHYQCGTSTPLRLEYTAGPGGWLNTHCAVYATGARALLTVIDGAWRLD</sequence>
<protein>
    <submittedName>
        <fullName evidence="1">Putative T5 A1-like protein</fullName>
    </submittedName>
</protein>